<dbReference type="RefSeq" id="WP_246344261.1">
    <property type="nucleotide sequence ID" value="NZ_JACIEB010000001.1"/>
</dbReference>
<dbReference type="EMBL" id="JACIEB010000001">
    <property type="protein sequence ID" value="MBB3980567.1"/>
    <property type="molecule type" value="Genomic_DNA"/>
</dbReference>
<name>A0A7W6GMK5_9SPHN</name>
<organism evidence="2 3">
    <name type="scientific">Sphingobium fontiphilum</name>
    <dbReference type="NCBI Taxonomy" id="944425"/>
    <lineage>
        <taxon>Bacteria</taxon>
        <taxon>Pseudomonadati</taxon>
        <taxon>Pseudomonadota</taxon>
        <taxon>Alphaproteobacteria</taxon>
        <taxon>Sphingomonadales</taxon>
        <taxon>Sphingomonadaceae</taxon>
        <taxon>Sphingobium</taxon>
    </lineage>
</organism>
<dbReference type="Proteomes" id="UP000552757">
    <property type="component" value="Unassembled WGS sequence"/>
</dbReference>
<keyword evidence="1" id="KW-0732">Signal</keyword>
<evidence type="ECO:0008006" key="4">
    <source>
        <dbReference type="Google" id="ProtNLM"/>
    </source>
</evidence>
<evidence type="ECO:0000256" key="1">
    <source>
        <dbReference type="SAM" id="SignalP"/>
    </source>
</evidence>
<sequence>MLKKFLAALLLFAASHAPLAFAEDTTPCPKGLICASAPQSVADAMMVAGYRAKMSTDDLGDPKISSAAAGYDFSIFFYGCKEHVRCDSLQFNITFTDDGKNTIALANDWNKKKWFAQMALLDDKRLEVRYDLATIGGVNQANFADVMAWWETTLGGLNAYFKEQDAAAKPGS</sequence>
<protein>
    <recommendedName>
        <fullName evidence="4">YbjN domain-containing protein</fullName>
    </recommendedName>
</protein>
<dbReference type="AlphaFoldDB" id="A0A7W6GMK5"/>
<dbReference type="InterPro" id="IPR019660">
    <property type="entry name" value="Put_sensory_transdc_reg_YbjN"/>
</dbReference>
<proteinExistence type="predicted"/>
<dbReference type="Pfam" id="PF10722">
    <property type="entry name" value="YbjN"/>
    <property type="match status" value="1"/>
</dbReference>
<gene>
    <name evidence="2" type="ORF">GGR44_000198</name>
</gene>
<evidence type="ECO:0000313" key="3">
    <source>
        <dbReference type="Proteomes" id="UP000552757"/>
    </source>
</evidence>
<keyword evidence="3" id="KW-1185">Reference proteome</keyword>
<evidence type="ECO:0000313" key="2">
    <source>
        <dbReference type="EMBL" id="MBB3980567.1"/>
    </source>
</evidence>
<reference evidence="2 3" key="1">
    <citation type="submission" date="2020-08" db="EMBL/GenBank/DDBJ databases">
        <title>Genomic Encyclopedia of Type Strains, Phase IV (KMG-IV): sequencing the most valuable type-strain genomes for metagenomic binning, comparative biology and taxonomic classification.</title>
        <authorList>
            <person name="Goeker M."/>
        </authorList>
    </citation>
    <scope>NUCLEOTIDE SEQUENCE [LARGE SCALE GENOMIC DNA]</scope>
    <source>
        <strain evidence="2 3">DSM 29348</strain>
    </source>
</reference>
<feature type="signal peptide" evidence="1">
    <location>
        <begin position="1"/>
        <end position="22"/>
    </location>
</feature>
<comment type="caution">
    <text evidence="2">The sequence shown here is derived from an EMBL/GenBank/DDBJ whole genome shotgun (WGS) entry which is preliminary data.</text>
</comment>
<feature type="chain" id="PRO_5031548756" description="YbjN domain-containing protein" evidence="1">
    <location>
        <begin position="23"/>
        <end position="172"/>
    </location>
</feature>
<accession>A0A7W6GMK5</accession>